<gene>
    <name evidence="1" type="ORF">FWILDA_LOCUS18913</name>
</gene>
<evidence type="ECO:0000313" key="2">
    <source>
        <dbReference type="Proteomes" id="UP001153678"/>
    </source>
</evidence>
<keyword evidence="2" id="KW-1185">Reference proteome</keyword>
<dbReference type="AlphaFoldDB" id="A0A9W4TD32"/>
<proteinExistence type="predicted"/>
<feature type="non-terminal residue" evidence="1">
    <location>
        <position position="1"/>
    </location>
</feature>
<feature type="non-terminal residue" evidence="1">
    <location>
        <position position="53"/>
    </location>
</feature>
<reference evidence="1" key="1">
    <citation type="submission" date="2022-08" db="EMBL/GenBank/DDBJ databases">
        <authorList>
            <person name="Kallberg Y."/>
            <person name="Tangrot J."/>
            <person name="Rosling A."/>
        </authorList>
    </citation>
    <scope>NUCLEOTIDE SEQUENCE</scope>
    <source>
        <strain evidence="1">Wild A</strain>
    </source>
</reference>
<organism evidence="1 2">
    <name type="scientific">Funneliformis geosporum</name>
    <dbReference type="NCBI Taxonomy" id="1117311"/>
    <lineage>
        <taxon>Eukaryota</taxon>
        <taxon>Fungi</taxon>
        <taxon>Fungi incertae sedis</taxon>
        <taxon>Mucoromycota</taxon>
        <taxon>Glomeromycotina</taxon>
        <taxon>Glomeromycetes</taxon>
        <taxon>Glomerales</taxon>
        <taxon>Glomeraceae</taxon>
        <taxon>Funneliformis</taxon>
    </lineage>
</organism>
<protein>
    <submittedName>
        <fullName evidence="1">17053_t:CDS:1</fullName>
    </submittedName>
</protein>
<sequence>ADDNEIYGIIPFVASEVFREEYTKASDVKKAFWNRVHDVDLIIDICDGLRPPI</sequence>
<name>A0A9W4TD32_9GLOM</name>
<comment type="caution">
    <text evidence="1">The sequence shown here is derived from an EMBL/GenBank/DDBJ whole genome shotgun (WGS) entry which is preliminary data.</text>
</comment>
<dbReference type="Proteomes" id="UP001153678">
    <property type="component" value="Unassembled WGS sequence"/>
</dbReference>
<dbReference type="EMBL" id="CAMKVN010020321">
    <property type="protein sequence ID" value="CAI2199118.1"/>
    <property type="molecule type" value="Genomic_DNA"/>
</dbReference>
<accession>A0A9W4TD32</accession>
<evidence type="ECO:0000313" key="1">
    <source>
        <dbReference type="EMBL" id="CAI2199118.1"/>
    </source>
</evidence>